<dbReference type="Pfam" id="PF12833">
    <property type="entry name" value="HTH_18"/>
    <property type="match status" value="1"/>
</dbReference>
<organism evidence="4 5">
    <name type="scientific">Paracoccus tegillarcae</name>
    <dbReference type="NCBI Taxonomy" id="1529068"/>
    <lineage>
        <taxon>Bacteria</taxon>
        <taxon>Pseudomonadati</taxon>
        <taxon>Pseudomonadota</taxon>
        <taxon>Alphaproteobacteria</taxon>
        <taxon>Rhodobacterales</taxon>
        <taxon>Paracoccaceae</taxon>
        <taxon>Paracoccus</taxon>
    </lineage>
</organism>
<dbReference type="InterPro" id="IPR052158">
    <property type="entry name" value="INH-QAR"/>
</dbReference>
<dbReference type="InterPro" id="IPR009057">
    <property type="entry name" value="Homeodomain-like_sf"/>
</dbReference>
<evidence type="ECO:0000256" key="1">
    <source>
        <dbReference type="ARBA" id="ARBA00023015"/>
    </source>
</evidence>
<dbReference type="InterPro" id="IPR002818">
    <property type="entry name" value="DJ-1/PfpI"/>
</dbReference>
<dbReference type="GO" id="GO:0043565">
    <property type="term" value="F:sequence-specific DNA binding"/>
    <property type="evidence" value="ECO:0007669"/>
    <property type="project" value="InterPro"/>
</dbReference>
<keyword evidence="1" id="KW-0805">Transcription regulation</keyword>
<dbReference type="GO" id="GO:0003700">
    <property type="term" value="F:DNA-binding transcription factor activity"/>
    <property type="evidence" value="ECO:0007669"/>
    <property type="project" value="InterPro"/>
</dbReference>
<dbReference type="AlphaFoldDB" id="A0A2K9EFC4"/>
<feature type="domain" description="HTH araC/xylS-type" evidence="3">
    <location>
        <begin position="216"/>
        <end position="314"/>
    </location>
</feature>
<name>A0A2K9EFC4_9RHOB</name>
<dbReference type="RefSeq" id="WP_101459722.1">
    <property type="nucleotide sequence ID" value="NZ_CP025408.1"/>
</dbReference>
<gene>
    <name evidence="4" type="ORF">CUV01_06270</name>
</gene>
<dbReference type="SUPFAM" id="SSF52317">
    <property type="entry name" value="Class I glutamine amidotransferase-like"/>
    <property type="match status" value="1"/>
</dbReference>
<evidence type="ECO:0000256" key="2">
    <source>
        <dbReference type="ARBA" id="ARBA00023163"/>
    </source>
</evidence>
<dbReference type="EMBL" id="CP025408">
    <property type="protein sequence ID" value="AUH33049.1"/>
    <property type="molecule type" value="Genomic_DNA"/>
</dbReference>
<dbReference type="SMART" id="SM00342">
    <property type="entry name" value="HTH_ARAC"/>
    <property type="match status" value="1"/>
</dbReference>
<dbReference type="SUPFAM" id="SSF46689">
    <property type="entry name" value="Homeodomain-like"/>
    <property type="match status" value="2"/>
</dbReference>
<keyword evidence="2" id="KW-0804">Transcription</keyword>
<dbReference type="OrthoDB" id="9793400at2"/>
<keyword evidence="5" id="KW-1185">Reference proteome</keyword>
<evidence type="ECO:0000259" key="3">
    <source>
        <dbReference type="PROSITE" id="PS01124"/>
    </source>
</evidence>
<dbReference type="Gene3D" id="3.40.50.880">
    <property type="match status" value="1"/>
</dbReference>
<protein>
    <submittedName>
        <fullName evidence="4">GlxA family transcriptional regulator</fullName>
    </submittedName>
</protein>
<dbReference type="PANTHER" id="PTHR43130:SF3">
    <property type="entry name" value="HTH-TYPE TRANSCRIPTIONAL REGULATOR RV1931C"/>
    <property type="match status" value="1"/>
</dbReference>
<accession>A0A2K9EFC4</accession>
<dbReference type="InterPro" id="IPR029062">
    <property type="entry name" value="Class_I_gatase-like"/>
</dbReference>
<dbReference type="InterPro" id="IPR018060">
    <property type="entry name" value="HTH_AraC"/>
</dbReference>
<dbReference type="PROSITE" id="PS01124">
    <property type="entry name" value="HTH_ARAC_FAMILY_2"/>
    <property type="match status" value="1"/>
</dbReference>
<dbReference type="PANTHER" id="PTHR43130">
    <property type="entry name" value="ARAC-FAMILY TRANSCRIPTIONAL REGULATOR"/>
    <property type="match status" value="1"/>
</dbReference>
<reference evidence="4 5" key="1">
    <citation type="submission" date="2017-12" db="EMBL/GenBank/DDBJ databases">
        <authorList>
            <person name="Hurst M.R.H."/>
        </authorList>
    </citation>
    <scope>NUCLEOTIDE SEQUENCE [LARGE SCALE GENOMIC DNA]</scope>
    <source>
        <strain evidence="4 5">BM15</strain>
    </source>
</reference>
<dbReference type="CDD" id="cd03136">
    <property type="entry name" value="GATase1_AraC_ArgR_like"/>
    <property type="match status" value="1"/>
</dbReference>
<dbReference type="Proteomes" id="UP000233742">
    <property type="component" value="Chromosome"/>
</dbReference>
<sequence length="316" mass="34518">MPPDSLPEFQFLVFDGFSNMVLANAMEPLRDVKMRAISTGFGWTVTTLDGGQVTSSSGLQISPDRAFDPENPGKRLMLVAGYHVRDLATPALAAALRKAARNAEQIIAVDSATWLLASAGLLDGQKATIHWQELDEFAETFPEIEVSTSRFVHSGPFATCGGASTTLDLMLDLIKDLFGAAAAFNASTMFLYDAERQNAIRRGAGQLAGNAPRALLAALDVMSANIESPLSTGEVASRSLISERTLHRVFHQELKMSPGKYYQMLRLQRAQHLALETRLPLEQIALRCGFSSAPSLSRAIRNEYGSPIRQYSRRTE</sequence>
<evidence type="ECO:0000313" key="5">
    <source>
        <dbReference type="Proteomes" id="UP000233742"/>
    </source>
</evidence>
<dbReference type="Pfam" id="PF01965">
    <property type="entry name" value="DJ-1_PfpI"/>
    <property type="match status" value="1"/>
</dbReference>
<proteinExistence type="predicted"/>
<dbReference type="KEGG" id="paro:CUV01_06270"/>
<evidence type="ECO:0000313" key="4">
    <source>
        <dbReference type="EMBL" id="AUH33049.1"/>
    </source>
</evidence>
<dbReference type="Gene3D" id="1.10.10.60">
    <property type="entry name" value="Homeodomain-like"/>
    <property type="match status" value="1"/>
</dbReference>